<dbReference type="RefSeq" id="XP_013236857.1">
    <property type="nucleotide sequence ID" value="XM_013381403.1"/>
</dbReference>
<proteinExistence type="predicted"/>
<evidence type="ECO:0000313" key="3">
    <source>
        <dbReference type="Proteomes" id="UP000029725"/>
    </source>
</evidence>
<dbReference type="HOGENOM" id="CLU_814047_0_0_1"/>
<dbReference type="Proteomes" id="UP000029725">
    <property type="component" value="Unassembled WGS sequence"/>
</dbReference>
<name>A0A098VQX2_9MICR</name>
<reference evidence="1 3" key="1">
    <citation type="submission" date="2014-04" db="EMBL/GenBank/DDBJ databases">
        <title>A new species of microsporidia sheds light on the evolution of extreme parasitism.</title>
        <authorList>
            <person name="Haag K.L."/>
            <person name="James T.Y."/>
            <person name="Larsson R."/>
            <person name="Schaer T.M."/>
            <person name="Refardt D."/>
            <person name="Pombert J.-F."/>
            <person name="Ebert D."/>
        </authorList>
    </citation>
    <scope>NUCLEOTIDE SEQUENCE [LARGE SCALE GENOMIC DNA]</scope>
    <source>
        <strain evidence="1 3">UGP3</strain>
        <tissue evidence="1">Spores</tissue>
    </source>
</reference>
<dbReference type="VEuPathDB" id="MicrosporidiaDB:DI09_6p140"/>
<dbReference type="EMBL" id="JMKJ01000597">
    <property type="protein sequence ID" value="KGG50146.1"/>
    <property type="molecule type" value="Genomic_DNA"/>
</dbReference>
<dbReference type="PANTHER" id="PTHR17985">
    <property type="entry name" value="SER/THR-RICH PROTEIN T10 IN DGCR REGION"/>
    <property type="match status" value="1"/>
</dbReference>
<dbReference type="AlphaFoldDB" id="A0A098VQX2"/>
<organism evidence="1 3">
    <name type="scientific">Mitosporidium daphniae</name>
    <dbReference type="NCBI Taxonomy" id="1485682"/>
    <lineage>
        <taxon>Eukaryota</taxon>
        <taxon>Fungi</taxon>
        <taxon>Fungi incertae sedis</taxon>
        <taxon>Microsporidia</taxon>
        <taxon>Mitosporidium</taxon>
    </lineage>
</organism>
<evidence type="ECO:0000313" key="2">
    <source>
        <dbReference type="EMBL" id="KGG50430.1"/>
    </source>
</evidence>
<dbReference type="Pfam" id="PF05742">
    <property type="entry name" value="TANGO2"/>
    <property type="match status" value="1"/>
</dbReference>
<comment type="caution">
    <text evidence="1">The sequence shown here is derived from an EMBL/GenBank/DDBJ whole genome shotgun (WGS) entry which is preliminary data.</text>
</comment>
<dbReference type="InterPro" id="IPR008551">
    <property type="entry name" value="TANGO2"/>
</dbReference>
<dbReference type="PANTHER" id="PTHR17985:SF8">
    <property type="entry name" value="TRANSPORT AND GOLGI ORGANIZATION PROTEIN 2 HOMOLOG"/>
    <property type="match status" value="1"/>
</dbReference>
<keyword evidence="3" id="KW-1185">Reference proteome</keyword>
<evidence type="ECO:0008006" key="4">
    <source>
        <dbReference type="Google" id="ProtNLM"/>
    </source>
</evidence>
<protein>
    <recommendedName>
        <fullName evidence="4">Transport and Golgi organization protein 2</fullName>
    </recommendedName>
</protein>
<dbReference type="VEuPathDB" id="MicrosporidiaDB:DI09_86p100"/>
<sequence>MCIALVHVEGTSNSNTMYRCYTSTDPRSALFNREELFNRPTKRLYTWANCDIIGGQDSDMLGTWKALNTKLKRIVLLTNGRALNTLGTIGAAQSSCSTGSSGDEPSICSRGVLVKILASEPKPLSDAVQIAFSSSLYHSFNLIAIQFDMESYSFDVCKIVHRTPNATNASLITQNEVTLNRHSMAESLCLIMENMGISTFSLTCPSQSDFPSAKGYNLAKAYSMLWQRNEHKDIPKLIALLSQRIQGVKGEHQNMQISSAKTPIDTSADVDVGEILEQKLSATFIPPFMIPSGSFGTVSSSILLYSYPSDDGMFYEKKYNQHARLNEDKEIKISFHLCKKE</sequence>
<dbReference type="GeneID" id="25260966"/>
<accession>A0A098VQX2</accession>
<dbReference type="OrthoDB" id="191601at2759"/>
<dbReference type="GeneID" id="25260643"/>
<gene>
    <name evidence="2" type="ORF">DI09_6p140</name>
    <name evidence="1" type="ORF">DI09_86p100</name>
</gene>
<evidence type="ECO:0000313" key="1">
    <source>
        <dbReference type="EMBL" id="KGG50146.1"/>
    </source>
</evidence>
<dbReference type="EMBL" id="JMKJ01000579">
    <property type="protein sequence ID" value="KGG50430.1"/>
    <property type="molecule type" value="Genomic_DNA"/>
</dbReference>
<dbReference type="RefSeq" id="XP_013236573.1">
    <property type="nucleotide sequence ID" value="XM_013381119.1"/>
</dbReference>